<dbReference type="InterPro" id="IPR050261">
    <property type="entry name" value="FrsA_esterase"/>
</dbReference>
<organism evidence="3 4">
    <name type="scientific">Klenkia brasiliensis</name>
    <dbReference type="NCBI Taxonomy" id="333142"/>
    <lineage>
        <taxon>Bacteria</taxon>
        <taxon>Bacillati</taxon>
        <taxon>Actinomycetota</taxon>
        <taxon>Actinomycetes</taxon>
        <taxon>Geodermatophilales</taxon>
        <taxon>Geodermatophilaceae</taxon>
        <taxon>Klenkia</taxon>
    </lineage>
</organism>
<dbReference type="Proteomes" id="UP000198863">
    <property type="component" value="Unassembled WGS sequence"/>
</dbReference>
<dbReference type="GO" id="GO:0016787">
    <property type="term" value="F:hydrolase activity"/>
    <property type="evidence" value="ECO:0007669"/>
    <property type="project" value="UniProtKB-KW"/>
</dbReference>
<comment type="similarity">
    <text evidence="1">Belongs to the AB hydrolase superfamily.</text>
</comment>
<evidence type="ECO:0000313" key="4">
    <source>
        <dbReference type="Proteomes" id="UP000198863"/>
    </source>
</evidence>
<evidence type="ECO:0000256" key="1">
    <source>
        <dbReference type="ARBA" id="ARBA00008645"/>
    </source>
</evidence>
<dbReference type="Gene3D" id="1.20.1440.110">
    <property type="entry name" value="acylaminoacyl peptidase"/>
    <property type="match status" value="1"/>
</dbReference>
<dbReference type="InterPro" id="IPR022742">
    <property type="entry name" value="Hydrolase_4"/>
</dbReference>
<dbReference type="Gene3D" id="3.40.50.1820">
    <property type="entry name" value="alpha/beta hydrolase"/>
    <property type="match status" value="1"/>
</dbReference>
<sequence>MTAHALEWQRAAAALIRAMPRHRLVGNGMQATDADELHARVSAGSAWSEVAARLARRQTTAAMAAIEAGDRATARDRFLRAAACYSFGQVPLEDGPAKRVLYRDLVDAFGRAGALLDPPAEHVLVPWRGRSLRGWLLRPADVVRPPVVVVLGGIDAWREEYAAGAELVRDRGVALFLLDAPGQGETRVLGGLHLDRDVRLALSAAVDHVLADPRLGDRVAVWGNSMGGHLAALLAAQDPRIAACVVTGGTVRPAETHTRFPRFLAKVQAMLGLDPEASRTLMDDLELDAATLAGLTCPLLVQHGTRDAVFKVANARHLHDLAGSADRTWQEWPDGDHCVDNHADEKYLAVARWLAPRLTGRW</sequence>
<dbReference type="OrthoDB" id="9765647at2"/>
<dbReference type="EMBL" id="FNCF01000006">
    <property type="protein sequence ID" value="SDG86873.1"/>
    <property type="molecule type" value="Genomic_DNA"/>
</dbReference>
<name>A0A1G7XS75_9ACTN</name>
<reference evidence="4" key="1">
    <citation type="submission" date="2016-10" db="EMBL/GenBank/DDBJ databases">
        <authorList>
            <person name="Varghese N."/>
            <person name="Submissions S."/>
        </authorList>
    </citation>
    <scope>NUCLEOTIDE SEQUENCE [LARGE SCALE GENOMIC DNA]</scope>
    <source>
        <strain evidence="4">DSM 44526</strain>
    </source>
</reference>
<dbReference type="PANTHER" id="PTHR22946">
    <property type="entry name" value="DIENELACTONE HYDROLASE DOMAIN-CONTAINING PROTEIN-RELATED"/>
    <property type="match status" value="1"/>
</dbReference>
<dbReference type="InterPro" id="IPR029058">
    <property type="entry name" value="AB_hydrolase_fold"/>
</dbReference>
<dbReference type="Pfam" id="PF12146">
    <property type="entry name" value="Hydrolase_4"/>
    <property type="match status" value="1"/>
</dbReference>
<dbReference type="PANTHER" id="PTHR22946:SF12">
    <property type="entry name" value="CONIDIAL PIGMENT BIOSYNTHESIS PROTEIN AYG1 (AFU_ORTHOLOGUE AFUA_2G17550)"/>
    <property type="match status" value="1"/>
</dbReference>
<dbReference type="SUPFAM" id="SSF53474">
    <property type="entry name" value="alpha/beta-Hydrolases"/>
    <property type="match status" value="1"/>
</dbReference>
<proteinExistence type="inferred from homology"/>
<keyword evidence="3" id="KW-0378">Hydrolase</keyword>
<keyword evidence="4" id="KW-1185">Reference proteome</keyword>
<protein>
    <submittedName>
        <fullName evidence="3">Alpha/beta hydrolase family protein</fullName>
    </submittedName>
</protein>
<feature type="domain" description="Serine aminopeptidase S33" evidence="2">
    <location>
        <begin position="147"/>
        <end position="271"/>
    </location>
</feature>
<gene>
    <name evidence="3" type="ORF">SAMN05660324_3775</name>
</gene>
<accession>A0A1G7XS75</accession>
<evidence type="ECO:0000313" key="3">
    <source>
        <dbReference type="EMBL" id="SDG86873.1"/>
    </source>
</evidence>
<evidence type="ECO:0000259" key="2">
    <source>
        <dbReference type="Pfam" id="PF12146"/>
    </source>
</evidence>
<dbReference type="AlphaFoldDB" id="A0A1G7XS75"/>
<dbReference type="RefSeq" id="WP_091066878.1">
    <property type="nucleotide sequence ID" value="NZ_FNCF01000006.1"/>
</dbReference>